<dbReference type="InterPro" id="IPR029045">
    <property type="entry name" value="ClpP/crotonase-like_dom_sf"/>
</dbReference>
<comment type="subunit">
    <text evidence="4">Homodimer.</text>
</comment>
<evidence type="ECO:0000256" key="21">
    <source>
        <dbReference type="ARBA" id="ARBA00048600"/>
    </source>
</evidence>
<evidence type="ECO:0000256" key="2">
    <source>
        <dbReference type="ARBA" id="ARBA00004514"/>
    </source>
</evidence>
<organism evidence="23">
    <name type="scientific">Zea mays</name>
    <name type="common">Maize</name>
    <dbReference type="NCBI Taxonomy" id="4577"/>
    <lineage>
        <taxon>Eukaryota</taxon>
        <taxon>Viridiplantae</taxon>
        <taxon>Streptophyta</taxon>
        <taxon>Embryophyta</taxon>
        <taxon>Tracheophyta</taxon>
        <taxon>Spermatophyta</taxon>
        <taxon>Magnoliopsida</taxon>
        <taxon>Liliopsida</taxon>
        <taxon>Poales</taxon>
        <taxon>Poaceae</taxon>
        <taxon>PACMAD clade</taxon>
        <taxon>Panicoideae</taxon>
        <taxon>Andropogonodae</taxon>
        <taxon>Andropogoneae</taxon>
        <taxon>Tripsacinae</taxon>
        <taxon>Zea</taxon>
    </lineage>
</organism>
<keyword evidence="5" id="KW-0963">Cytoplasm</keyword>
<dbReference type="InterPro" id="IPR005479">
    <property type="entry name" value="CPAse_ATP-bd"/>
</dbReference>
<dbReference type="Pfam" id="PF00364">
    <property type="entry name" value="Biotin_lipoyl"/>
    <property type="match status" value="1"/>
</dbReference>
<dbReference type="SUPFAM" id="SSF51230">
    <property type="entry name" value="Single hybrid motif"/>
    <property type="match status" value="1"/>
</dbReference>
<dbReference type="GO" id="GO:0005829">
    <property type="term" value="C:cytosol"/>
    <property type="evidence" value="ECO:0007669"/>
    <property type="project" value="UniProtKB-SubCell"/>
</dbReference>
<dbReference type="PROSITE" id="PS00867">
    <property type="entry name" value="CPSASE_2"/>
    <property type="match status" value="1"/>
</dbReference>
<dbReference type="PROSITE" id="PS50980">
    <property type="entry name" value="COA_CT_NTER"/>
    <property type="match status" value="1"/>
</dbReference>
<keyword evidence="15" id="KW-0443">Lipid metabolism</keyword>
<dbReference type="SUPFAM" id="SSF51246">
    <property type="entry name" value="Rudiment single hybrid motif"/>
    <property type="match status" value="1"/>
</dbReference>
<comment type="function">
    <text evidence="22">Multifunctional enzyme that catalyzes the carboxylation of acetyl-CoA, forming malonyl-CoA, which is used in the plastid for fatty acid synthesis and in the cytosol in various biosynthetic pathways including fatty acid elongation.</text>
</comment>
<protein>
    <submittedName>
        <fullName evidence="23">Acetyl-coenzyme A carboxylase1</fullName>
    </submittedName>
</protein>
<dbReference type="UniPathway" id="UPA00655">
    <property type="reaction ID" value="UER00711"/>
</dbReference>
<dbReference type="PANTHER" id="PTHR45728">
    <property type="entry name" value="ACETYL-COA CARBOXYLASE, ISOFORM A"/>
    <property type="match status" value="1"/>
</dbReference>
<dbReference type="GO" id="GO:0046872">
    <property type="term" value="F:metal ion binding"/>
    <property type="evidence" value="ECO:0007669"/>
    <property type="project" value="UniProtKB-KW"/>
</dbReference>
<comment type="subcellular location">
    <subcellularLocation>
        <location evidence="2">Cytoplasm</location>
        <location evidence="2">Cytosol</location>
    </subcellularLocation>
</comment>
<keyword evidence="10" id="KW-0479">Metal-binding</keyword>
<keyword evidence="17" id="KW-0464">Manganese</keyword>
<dbReference type="GO" id="GO:0006633">
    <property type="term" value="P:fatty acid biosynthetic process"/>
    <property type="evidence" value="ECO:0007669"/>
    <property type="project" value="UniProtKB-KW"/>
</dbReference>
<proteinExistence type="predicted"/>
<evidence type="ECO:0000256" key="13">
    <source>
        <dbReference type="ARBA" id="ARBA00022840"/>
    </source>
</evidence>
<keyword evidence="19" id="KW-0511">Multifunctional enzyme</keyword>
<keyword evidence="16" id="KW-0275">Fatty acid biosynthesis</keyword>
<keyword evidence="6" id="KW-0444">Lipid biosynthesis</keyword>
<dbReference type="Pfam" id="PF02786">
    <property type="entry name" value="CPSase_L_D2"/>
    <property type="match status" value="1"/>
</dbReference>
<comment type="pathway">
    <text evidence="3">Lipid metabolism; malonyl-CoA biosynthesis; malonyl-CoA from acetyl-CoA: step 1/1.</text>
</comment>
<evidence type="ECO:0000256" key="7">
    <source>
        <dbReference type="ARBA" id="ARBA00022533"/>
    </source>
</evidence>
<dbReference type="PROSITE" id="PS50975">
    <property type="entry name" value="ATP_GRASP"/>
    <property type="match status" value="1"/>
</dbReference>
<evidence type="ECO:0000256" key="1">
    <source>
        <dbReference type="ARBA" id="ARBA00001953"/>
    </source>
</evidence>
<evidence type="ECO:0000313" key="23">
    <source>
        <dbReference type="EMBL" id="AQK42619.1"/>
    </source>
</evidence>
<name>A0A1D6J3M5_MAIZE</name>
<evidence type="ECO:0000256" key="16">
    <source>
        <dbReference type="ARBA" id="ARBA00023160"/>
    </source>
</evidence>
<evidence type="ECO:0000256" key="17">
    <source>
        <dbReference type="ARBA" id="ARBA00023211"/>
    </source>
</evidence>
<reference evidence="23" key="1">
    <citation type="submission" date="2015-12" db="EMBL/GenBank/DDBJ databases">
        <title>Update maize B73 reference genome by single molecule sequencing technologies.</title>
        <authorList>
            <consortium name="Maize Genome Sequencing Project"/>
            <person name="Ware D."/>
        </authorList>
    </citation>
    <scope>NUCLEOTIDE SEQUENCE</scope>
    <source>
        <tissue evidence="23">Seedling</tissue>
    </source>
</reference>
<evidence type="ECO:0000256" key="19">
    <source>
        <dbReference type="ARBA" id="ARBA00023268"/>
    </source>
</evidence>
<dbReference type="Gene3D" id="3.90.226.10">
    <property type="entry name" value="2-enoyl-CoA Hydratase, Chain A, domain 1"/>
    <property type="match status" value="1"/>
</dbReference>
<dbReference type="FunFam" id="3.30.470.20:FF:000043">
    <property type="entry name" value="acetyl-CoA carboxylase 1-like"/>
    <property type="match status" value="1"/>
</dbReference>
<dbReference type="EMBL" id="CM000786">
    <property type="protein sequence ID" value="AQK42619.1"/>
    <property type="molecule type" value="Genomic_DNA"/>
</dbReference>
<evidence type="ECO:0000256" key="5">
    <source>
        <dbReference type="ARBA" id="ARBA00022490"/>
    </source>
</evidence>
<dbReference type="GO" id="GO:0003989">
    <property type="term" value="F:acetyl-CoA carboxylase activity"/>
    <property type="evidence" value="ECO:0007669"/>
    <property type="project" value="UniProtKB-EC"/>
</dbReference>
<dbReference type="InterPro" id="IPR016185">
    <property type="entry name" value="PreATP-grasp_dom_sf"/>
</dbReference>
<dbReference type="Pfam" id="PF00289">
    <property type="entry name" value="Biotin_carb_N"/>
    <property type="match status" value="1"/>
</dbReference>
<dbReference type="Pfam" id="PF21385">
    <property type="entry name" value="ACCA_BT"/>
    <property type="match status" value="1"/>
</dbReference>
<dbReference type="GO" id="GO:0005524">
    <property type="term" value="F:ATP binding"/>
    <property type="evidence" value="ECO:0007669"/>
    <property type="project" value="UniProtKB-UniRule"/>
</dbReference>
<evidence type="ECO:0000256" key="4">
    <source>
        <dbReference type="ARBA" id="ARBA00011738"/>
    </source>
</evidence>
<dbReference type="Gene3D" id="3.90.1770.10">
    <property type="entry name" value="PreATP-grasp domain"/>
    <property type="match status" value="1"/>
</dbReference>
<dbReference type="InterPro" id="IPR005482">
    <property type="entry name" value="Biotin_COase_C"/>
</dbReference>
<evidence type="ECO:0000256" key="9">
    <source>
        <dbReference type="ARBA" id="ARBA00022598"/>
    </source>
</evidence>
<dbReference type="InterPro" id="IPR049074">
    <property type="entry name" value="ACCA_BT"/>
</dbReference>
<dbReference type="GO" id="GO:2001295">
    <property type="term" value="P:malonyl-CoA biosynthetic process"/>
    <property type="evidence" value="ECO:0007669"/>
    <property type="project" value="UniProtKB-UniPathway"/>
</dbReference>
<dbReference type="SUPFAM" id="SSF52440">
    <property type="entry name" value="PreATP-grasp domain"/>
    <property type="match status" value="1"/>
</dbReference>
<evidence type="ECO:0000256" key="20">
    <source>
        <dbReference type="ARBA" id="ARBA00048065"/>
    </source>
</evidence>
<evidence type="ECO:0000256" key="15">
    <source>
        <dbReference type="ARBA" id="ARBA00023098"/>
    </source>
</evidence>
<keyword evidence="14" id="KW-0460">Magnesium</keyword>
<evidence type="ECO:0000256" key="22">
    <source>
        <dbReference type="ARBA" id="ARBA00057508"/>
    </source>
</evidence>
<dbReference type="InterPro" id="IPR013537">
    <property type="entry name" value="AcCoA_COase_cen"/>
</dbReference>
<dbReference type="InterPro" id="IPR011762">
    <property type="entry name" value="COA_CT_N"/>
</dbReference>
<dbReference type="InterPro" id="IPR011054">
    <property type="entry name" value="Rudment_hybrid_motif"/>
</dbReference>
<dbReference type="FunFam" id="2.40.50.100:FF:000005">
    <property type="entry name" value="Acetyl-CoA carboxylase 1"/>
    <property type="match status" value="1"/>
</dbReference>
<evidence type="ECO:0000256" key="12">
    <source>
        <dbReference type="ARBA" id="ARBA00022832"/>
    </source>
</evidence>
<dbReference type="InterPro" id="IPR000089">
    <property type="entry name" value="Biotin_lipoyl"/>
</dbReference>
<accession>A0A1D6J3M5</accession>
<dbReference type="PROSITE" id="PS50979">
    <property type="entry name" value="BC"/>
    <property type="match status" value="1"/>
</dbReference>
<dbReference type="Gene3D" id="2.40.50.100">
    <property type="match status" value="1"/>
</dbReference>
<dbReference type="InterPro" id="IPR011053">
    <property type="entry name" value="Single_hybrid_motif"/>
</dbReference>
<dbReference type="InterPro" id="IPR011761">
    <property type="entry name" value="ATP-grasp"/>
</dbReference>
<keyword evidence="12" id="KW-0276">Fatty acid metabolism</keyword>
<dbReference type="InterPro" id="IPR005481">
    <property type="entry name" value="BC-like_N"/>
</dbReference>
<comment type="catalytic activity">
    <reaction evidence="20">
        <text>hydrogencarbonate + acetyl-CoA + ATP = malonyl-CoA + ADP + phosphate + H(+)</text>
        <dbReference type="Rhea" id="RHEA:11308"/>
        <dbReference type="ChEBI" id="CHEBI:15378"/>
        <dbReference type="ChEBI" id="CHEBI:17544"/>
        <dbReference type="ChEBI" id="CHEBI:30616"/>
        <dbReference type="ChEBI" id="CHEBI:43474"/>
        <dbReference type="ChEBI" id="CHEBI:57288"/>
        <dbReference type="ChEBI" id="CHEBI:57384"/>
        <dbReference type="ChEBI" id="CHEBI:456216"/>
        <dbReference type="EC" id="6.4.1.2"/>
    </reaction>
</comment>
<evidence type="ECO:0000256" key="18">
    <source>
        <dbReference type="ARBA" id="ARBA00023267"/>
    </source>
</evidence>
<dbReference type="Pfam" id="PF02785">
    <property type="entry name" value="Biotin_carb_C"/>
    <property type="match status" value="1"/>
</dbReference>
<keyword evidence="8" id="KW-0597">Phosphoprotein</keyword>
<evidence type="ECO:0000256" key="11">
    <source>
        <dbReference type="ARBA" id="ARBA00022741"/>
    </source>
</evidence>
<comment type="cofactor">
    <cofactor evidence="1">
        <name>biotin</name>
        <dbReference type="ChEBI" id="CHEBI:57586"/>
    </cofactor>
</comment>
<dbReference type="Gene3D" id="3.30.470.20">
    <property type="entry name" value="ATP-grasp fold, B domain"/>
    <property type="match status" value="1"/>
</dbReference>
<dbReference type="FunFam" id="3.30.1490.20:FF:000003">
    <property type="entry name" value="acetyl-CoA carboxylase isoform X1"/>
    <property type="match status" value="1"/>
</dbReference>
<dbReference type="Gene3D" id="3.40.50.20">
    <property type="match status" value="1"/>
</dbReference>
<keyword evidence="11" id="KW-0547">Nucleotide-binding</keyword>
<dbReference type="InterPro" id="IPR049076">
    <property type="entry name" value="ACCA"/>
</dbReference>
<dbReference type="SUPFAM" id="SSF52096">
    <property type="entry name" value="ClpP/crotonase"/>
    <property type="match status" value="1"/>
</dbReference>
<dbReference type="SMART" id="SM00878">
    <property type="entry name" value="Biotin_carb_C"/>
    <property type="match status" value="1"/>
</dbReference>
<comment type="catalytic activity">
    <reaction evidence="21">
        <text>N(6)-biotinyl-L-lysyl-[protein] + hydrogencarbonate + ATP = N(6)-carboxybiotinyl-L-lysyl-[protein] + ADP + phosphate + H(+)</text>
        <dbReference type="Rhea" id="RHEA:13501"/>
        <dbReference type="Rhea" id="RHEA-COMP:10505"/>
        <dbReference type="Rhea" id="RHEA-COMP:10506"/>
        <dbReference type="ChEBI" id="CHEBI:15378"/>
        <dbReference type="ChEBI" id="CHEBI:17544"/>
        <dbReference type="ChEBI" id="CHEBI:30616"/>
        <dbReference type="ChEBI" id="CHEBI:43474"/>
        <dbReference type="ChEBI" id="CHEBI:83144"/>
        <dbReference type="ChEBI" id="CHEBI:83145"/>
        <dbReference type="ChEBI" id="CHEBI:456216"/>
        <dbReference type="EC" id="6.3.4.14"/>
    </reaction>
</comment>
<evidence type="ECO:0000256" key="14">
    <source>
        <dbReference type="ARBA" id="ARBA00022842"/>
    </source>
</evidence>
<evidence type="ECO:0000256" key="6">
    <source>
        <dbReference type="ARBA" id="ARBA00022516"/>
    </source>
</evidence>
<keyword evidence="7" id="KW-0021">Allosteric enzyme</keyword>
<keyword evidence="13" id="KW-0067">ATP-binding</keyword>
<keyword evidence="9" id="KW-0436">Ligase</keyword>
<dbReference type="InterPro" id="IPR013815">
    <property type="entry name" value="ATP_grasp_subdomain_1"/>
</dbReference>
<dbReference type="CDD" id="cd06850">
    <property type="entry name" value="biotinyl_domain"/>
    <property type="match status" value="1"/>
</dbReference>
<dbReference type="InterPro" id="IPR011764">
    <property type="entry name" value="Biotin_carboxylation_dom"/>
</dbReference>
<gene>
    <name evidence="23" type="ORF">ZEAMMB73_Zm00001d024998</name>
</gene>
<keyword evidence="18" id="KW-0092">Biotin</keyword>
<dbReference type="Gene3D" id="3.30.1490.20">
    <property type="entry name" value="ATP-grasp fold, A domain"/>
    <property type="match status" value="1"/>
</dbReference>
<evidence type="ECO:0000256" key="8">
    <source>
        <dbReference type="ARBA" id="ARBA00022553"/>
    </source>
</evidence>
<dbReference type="PROSITE" id="PS50968">
    <property type="entry name" value="BIOTINYL_LIPOYL"/>
    <property type="match status" value="1"/>
</dbReference>
<sequence length="1544" mass="171542">MRSVRTWANDTFGSEKAIHLIAMATPEDMRINAEHIRLADQFVEVPGGTNNNNYANVQLIVEIAERVGVSAVWPGWGHASENPELPDALTAKGIVFLGPPATSMNALGDKVGSALIAQAAGVPTLAWSGSHVEVPLECCLDAIPEEMYRKACVTTTEEAVASCQVVGYPAMIKASWGGGGKGIRKVHNDDEVRALFKQVQGEVPGSPIFIMRLASQSRHLEVQLLCDQYGNVAALHSRDCSVQRRHQKIIEEGPVTVAPRETVKALEQAARRLAKAVGYVGAATVEYLYSMETGEYYFLELNPRLQVEHPVTEWIAEVNLPAAQVAVGMGIPLWQIPEIRRFYGMDYGGGYDIWRKTAALAAPFNFDEVDSLWPKGHCVAVRITSEDPDDGFKPTGGKVKEISFKSKPNVWAYFSVKSGGGIHEFADSQFGHVFAYGLSRPAAITNMSLALKEIQIRGEIHSNVDYTVDLLNASDFRENKIHTGWLDTRIAMRVQAERPPWYISVVGGALYKTVTTNAATVSEYVSYLTKGQIPPKHISLVNSTVNLNIEGSKYTIETVRTGHGRYKLRMNDSTVEANVQSLCDGGLLMQLDGNSHVIYAEEEAGGTRLQINGKTCLLQNDHDPSKLLAETPCKLLRFLVADGAHVGADVPYAEVEVMKMCMPLLSPASGVIHCMMSEGQALQAGDLIARLDLDDPSAVKRAEPFDGMFPLMDLPVAASSQVHKRYAASLNAARMVLAGYEHNINEVVQDLVCCLDNPELPFLQWDELMSVLATRLPRNLKSELEDKYKEYKLNFYHGKNKDFPSKLLRDIVEENLAYGSEKEKATNERLVEPLMNLLKSYEGGRESHAHFVVKSLFEEYLTVEELFSDGIQSDVIETLRHQHSKDLQKVVDIVLSHQGVRNKAKLVTALMEKLVYPNPGAYRDLLVRFSSLNHKRYYKLALKASELLEQTKLSELCSSIARSLSDLGMHKGEMTIKDSMEDLVSAPLPVEDALISLFDYSDPTVQQKVIVTYISRLYQPHLVKDSIQMKFKESGAIVFWEFSEGHVDTRNGQGAILGGKRWGAMVVLRSLESASTAIMAALKDSVQYNNSEVNTMHIVLLNAETESNISGTSDDQAQHRMEKLTKILKDSSVASDLQAAGLKVISCIVQRDAGRMPMRHTFLWFDEKNCYEEEHILRHVEPPLSALLELGKLKVKGYNEMKYTPSRDRQWHIYTLRNTENPKMLHRVFFRTIVRQPNAGNKFTSAQVSDTGLGCPEESLSFTSNSILRSLMTAIEELELHAIRTGHSHMFLCILKEQKLLDLVPFSGSTIVDVGQDEATACSLLRSMALKIHELVGARMHHLSVCQWEVKLKLDCDGPASGTWRVVTTNVTSHTCTIDIYREVEDTESQKLLYHSATSSAGPMHGVALNNPYQPLSVIDLKRCSARNNRTTYCYDFPLAFETALQKSWQSNCSSVPEGSENSKSYVKSTELVFAEKHGSWGTPIIPMERPAGLNDIGMVAWILEMSTPEFPNGRQIIVVANDITFRAGSFGPREDAFFEAGWS</sequence>
<dbReference type="PANTHER" id="PTHR45728:SF4">
    <property type="entry name" value="ACETYL-COA CARBOXYLASE 2"/>
    <property type="match status" value="1"/>
</dbReference>
<evidence type="ECO:0000256" key="10">
    <source>
        <dbReference type="ARBA" id="ARBA00022723"/>
    </source>
</evidence>
<dbReference type="SUPFAM" id="SSF56059">
    <property type="entry name" value="Glutathione synthetase ATP-binding domain-like"/>
    <property type="match status" value="1"/>
</dbReference>
<evidence type="ECO:0000256" key="3">
    <source>
        <dbReference type="ARBA" id="ARBA00004956"/>
    </source>
</evidence>
<dbReference type="Pfam" id="PF08326">
    <property type="entry name" value="ACC_central"/>
    <property type="match status" value="1"/>
</dbReference>
<dbReference type="GO" id="GO:0004075">
    <property type="term" value="F:biotin carboxylase activity"/>
    <property type="evidence" value="ECO:0007669"/>
    <property type="project" value="UniProtKB-EC"/>
</dbReference>